<evidence type="ECO:0000256" key="1">
    <source>
        <dbReference type="SAM" id="Phobius"/>
    </source>
</evidence>
<evidence type="ECO:0008006" key="4">
    <source>
        <dbReference type="Google" id="ProtNLM"/>
    </source>
</evidence>
<evidence type="ECO:0000313" key="3">
    <source>
        <dbReference type="Proteomes" id="UP000252415"/>
    </source>
</evidence>
<sequence>MSQSCPQCGYQVLPNTYLCKNCGANLIDSGELISALTHIDDTKPFSLAIKLLPPAIIACSGFVAKAVGSYWVIGVGVLGAIFLYYWLRKKKKFRP</sequence>
<dbReference type="EMBL" id="QPJD01000004">
    <property type="protein sequence ID" value="RCW49453.1"/>
    <property type="molecule type" value="Genomic_DNA"/>
</dbReference>
<protein>
    <recommendedName>
        <fullName evidence="4">Zinc ribbon protein</fullName>
    </recommendedName>
</protein>
<organism evidence="2 3">
    <name type="scientific">Paenibacillus prosopidis</name>
    <dbReference type="NCBI Taxonomy" id="630520"/>
    <lineage>
        <taxon>Bacteria</taxon>
        <taxon>Bacillati</taxon>
        <taxon>Bacillota</taxon>
        <taxon>Bacilli</taxon>
        <taxon>Bacillales</taxon>
        <taxon>Paenibacillaceae</taxon>
        <taxon>Paenibacillus</taxon>
    </lineage>
</organism>
<accession>A0A368W3P0</accession>
<feature type="transmembrane region" description="Helical" evidence="1">
    <location>
        <begin position="70"/>
        <end position="87"/>
    </location>
</feature>
<keyword evidence="1" id="KW-1133">Transmembrane helix</keyword>
<dbReference type="RefSeq" id="WP_114379370.1">
    <property type="nucleotide sequence ID" value="NZ_QPJD01000004.1"/>
</dbReference>
<keyword evidence="1" id="KW-0472">Membrane</keyword>
<proteinExistence type="predicted"/>
<keyword evidence="3" id="KW-1185">Reference proteome</keyword>
<gene>
    <name evidence="2" type="ORF">DFP97_104111</name>
</gene>
<dbReference type="Proteomes" id="UP000252415">
    <property type="component" value="Unassembled WGS sequence"/>
</dbReference>
<reference evidence="2 3" key="1">
    <citation type="submission" date="2018-07" db="EMBL/GenBank/DDBJ databases">
        <title>Genomic Encyclopedia of Type Strains, Phase III (KMG-III): the genomes of soil and plant-associated and newly described type strains.</title>
        <authorList>
            <person name="Whitman W."/>
        </authorList>
    </citation>
    <scope>NUCLEOTIDE SEQUENCE [LARGE SCALE GENOMIC DNA]</scope>
    <source>
        <strain evidence="2 3">CECT 7506</strain>
    </source>
</reference>
<dbReference type="OrthoDB" id="1707905at2"/>
<keyword evidence="1" id="KW-0812">Transmembrane</keyword>
<comment type="caution">
    <text evidence="2">The sequence shown here is derived from an EMBL/GenBank/DDBJ whole genome shotgun (WGS) entry which is preliminary data.</text>
</comment>
<evidence type="ECO:0000313" key="2">
    <source>
        <dbReference type="EMBL" id="RCW49453.1"/>
    </source>
</evidence>
<dbReference type="AlphaFoldDB" id="A0A368W3P0"/>
<name>A0A368W3P0_9BACL</name>